<evidence type="ECO:0000256" key="3">
    <source>
        <dbReference type="ARBA" id="ARBA00022679"/>
    </source>
</evidence>
<keyword evidence="6 7" id="KW-0472">Membrane</keyword>
<dbReference type="EMBL" id="BAABCA010000006">
    <property type="protein sequence ID" value="GAA4238224.1"/>
    <property type="molecule type" value="Genomic_DNA"/>
</dbReference>
<evidence type="ECO:0000256" key="2">
    <source>
        <dbReference type="ARBA" id="ARBA00022475"/>
    </source>
</evidence>
<dbReference type="Pfam" id="PF00884">
    <property type="entry name" value="Sulfatase"/>
    <property type="match status" value="1"/>
</dbReference>
<dbReference type="InterPro" id="IPR000917">
    <property type="entry name" value="Sulfatase_N"/>
</dbReference>
<evidence type="ECO:0000256" key="5">
    <source>
        <dbReference type="ARBA" id="ARBA00022989"/>
    </source>
</evidence>
<dbReference type="InterPro" id="IPR017850">
    <property type="entry name" value="Alkaline_phosphatase_core_sf"/>
</dbReference>
<evidence type="ECO:0000313" key="9">
    <source>
        <dbReference type="EMBL" id="GAA4238224.1"/>
    </source>
</evidence>
<feature type="transmembrane region" description="Helical" evidence="7">
    <location>
        <begin position="138"/>
        <end position="157"/>
    </location>
</feature>
<feature type="transmembrane region" description="Helical" evidence="7">
    <location>
        <begin position="36"/>
        <end position="54"/>
    </location>
</feature>
<proteinExistence type="predicted"/>
<dbReference type="CDD" id="cd16017">
    <property type="entry name" value="LptA"/>
    <property type="match status" value="1"/>
</dbReference>
<dbReference type="InterPro" id="IPR058130">
    <property type="entry name" value="PEA_transf_C"/>
</dbReference>
<dbReference type="InterPro" id="IPR040423">
    <property type="entry name" value="PEA_transferase"/>
</dbReference>
<gene>
    <name evidence="9" type="ORF">GCM10022291_27890</name>
</gene>
<sequence length="518" mass="59990">MIKNFKIILVLSFPLLCKYLFLTLFIDWKLFDLQDIVEDVVFFIGVVFLFYAASIKGNGLINLVSLFYVSYVVLETVSYMAISSNFSSSFMYLLLESNKGELNEFVSSYVSLPIVLFFIVGVVLFFKIKKYKFKVFGFKNVIVGVLGFLAVCFGLKYTGFIESNVYHNIVRGVYGYVDLQNNTKFNENIDSQDLVITSNNEVLVFVLGESTVRTHMQIYGYKRENTPLLNSIKDSLFIFENVVSSDVLTLKAMPKILTSIDVSNKQEEQYNIVEVFNAAGYNTYWLSNQRPISYHDNVTSKIASRSKEFKFFNHNIDKHSTTLDGVLLPDYSEILKKPGKKAVFVRLIGTHFDYNKRYPEAFKKYGKEQLNLSKEEKILNHYDNAVYYNDYIVHTLIDKLKGSGKKSALVYLSDHGENLYDEGTDFFGRNEERLTATMFKIPFLLWTSNNFEYPKDFQYIPNRKFMADHTYESVGHVFGVLHKSMQVEHSIFSSKFKPRNRKVVNAIDFDKEFVKQND</sequence>
<accession>A0ABP8CER2</accession>
<dbReference type="PANTHER" id="PTHR30443:SF2">
    <property type="entry name" value="PHOSPHOETHANOLAMINE TRANSFERASE EPTC"/>
    <property type="match status" value="1"/>
</dbReference>
<evidence type="ECO:0000256" key="4">
    <source>
        <dbReference type="ARBA" id="ARBA00022692"/>
    </source>
</evidence>
<feature type="transmembrane region" description="Helical" evidence="7">
    <location>
        <begin position="7"/>
        <end position="30"/>
    </location>
</feature>
<evidence type="ECO:0000259" key="8">
    <source>
        <dbReference type="Pfam" id="PF00884"/>
    </source>
</evidence>
<dbReference type="Proteomes" id="UP001501496">
    <property type="component" value="Unassembled WGS sequence"/>
</dbReference>
<feature type="transmembrane region" description="Helical" evidence="7">
    <location>
        <begin position="66"/>
        <end position="86"/>
    </location>
</feature>
<name>A0ABP8CER2_9FLAO</name>
<keyword evidence="4 7" id="KW-0812">Transmembrane</keyword>
<protein>
    <recommendedName>
        <fullName evidence="8">Sulfatase N-terminal domain-containing protein</fullName>
    </recommendedName>
</protein>
<feature type="transmembrane region" description="Helical" evidence="7">
    <location>
        <begin position="106"/>
        <end position="126"/>
    </location>
</feature>
<feature type="domain" description="Sulfatase N-terminal" evidence="8">
    <location>
        <begin position="203"/>
        <end position="453"/>
    </location>
</feature>
<dbReference type="Gene3D" id="3.40.720.10">
    <property type="entry name" value="Alkaline Phosphatase, subunit A"/>
    <property type="match status" value="1"/>
</dbReference>
<evidence type="ECO:0000256" key="7">
    <source>
        <dbReference type="SAM" id="Phobius"/>
    </source>
</evidence>
<reference evidence="10" key="1">
    <citation type="journal article" date="2019" name="Int. J. Syst. Evol. Microbiol.">
        <title>The Global Catalogue of Microorganisms (GCM) 10K type strain sequencing project: providing services to taxonomists for standard genome sequencing and annotation.</title>
        <authorList>
            <consortium name="The Broad Institute Genomics Platform"/>
            <consortium name="The Broad Institute Genome Sequencing Center for Infectious Disease"/>
            <person name="Wu L."/>
            <person name="Ma J."/>
        </authorList>
    </citation>
    <scope>NUCLEOTIDE SEQUENCE [LARGE SCALE GENOMIC DNA]</scope>
    <source>
        <strain evidence="10">JCM 17630</strain>
    </source>
</reference>
<dbReference type="PANTHER" id="PTHR30443">
    <property type="entry name" value="INNER MEMBRANE PROTEIN"/>
    <property type="match status" value="1"/>
</dbReference>
<comment type="subcellular location">
    <subcellularLocation>
        <location evidence="1">Cell membrane</location>
        <topology evidence="1">Multi-pass membrane protein</topology>
    </subcellularLocation>
</comment>
<keyword evidence="2" id="KW-1003">Cell membrane</keyword>
<comment type="caution">
    <text evidence="9">The sequence shown here is derived from an EMBL/GenBank/DDBJ whole genome shotgun (WGS) entry which is preliminary data.</text>
</comment>
<evidence type="ECO:0000256" key="6">
    <source>
        <dbReference type="ARBA" id="ARBA00023136"/>
    </source>
</evidence>
<organism evidence="9 10">
    <name type="scientific">Postechiella marina</name>
    <dbReference type="NCBI Taxonomy" id="943941"/>
    <lineage>
        <taxon>Bacteria</taxon>
        <taxon>Pseudomonadati</taxon>
        <taxon>Bacteroidota</taxon>
        <taxon>Flavobacteriia</taxon>
        <taxon>Flavobacteriales</taxon>
        <taxon>Flavobacteriaceae</taxon>
        <taxon>Postechiella</taxon>
    </lineage>
</organism>
<evidence type="ECO:0000256" key="1">
    <source>
        <dbReference type="ARBA" id="ARBA00004651"/>
    </source>
</evidence>
<keyword evidence="3" id="KW-0808">Transferase</keyword>
<keyword evidence="5 7" id="KW-1133">Transmembrane helix</keyword>
<dbReference type="SUPFAM" id="SSF53649">
    <property type="entry name" value="Alkaline phosphatase-like"/>
    <property type="match status" value="1"/>
</dbReference>
<keyword evidence="10" id="KW-1185">Reference proteome</keyword>
<evidence type="ECO:0000313" key="10">
    <source>
        <dbReference type="Proteomes" id="UP001501496"/>
    </source>
</evidence>